<dbReference type="Pfam" id="PF00096">
    <property type="entry name" value="zf-C2H2"/>
    <property type="match status" value="4"/>
</dbReference>
<dbReference type="InterPro" id="IPR013087">
    <property type="entry name" value="Znf_C2H2_type"/>
</dbReference>
<protein>
    <recommendedName>
        <fullName evidence="16">Zinc finger protein</fullName>
    </recommendedName>
</protein>
<evidence type="ECO:0000256" key="1">
    <source>
        <dbReference type="ARBA" id="ARBA00004123"/>
    </source>
</evidence>
<keyword evidence="2 11" id="KW-0479">Metal-binding</keyword>
<keyword evidence="8" id="KW-0804">Transcription</keyword>
<dbReference type="PANTHER" id="PTHR19818:SF161">
    <property type="entry name" value="C2H2-TYPE DOMAIN-CONTAINING PROTEIN"/>
    <property type="match status" value="1"/>
</dbReference>
<dbReference type="GO" id="GO:0045944">
    <property type="term" value="P:positive regulation of transcription by RNA polymerase II"/>
    <property type="evidence" value="ECO:0007669"/>
    <property type="project" value="UniProtKB-ARBA"/>
</dbReference>
<dbReference type="InterPro" id="IPR036236">
    <property type="entry name" value="Znf_C2H2_sf"/>
</dbReference>
<feature type="domain" description="C2H2-type" evidence="12">
    <location>
        <begin position="240"/>
        <end position="267"/>
    </location>
</feature>
<accession>A0A9P0F687</accession>
<evidence type="ECO:0008006" key="16">
    <source>
        <dbReference type="Google" id="ProtNLM"/>
    </source>
</evidence>
<evidence type="ECO:0000256" key="8">
    <source>
        <dbReference type="ARBA" id="ARBA00023163"/>
    </source>
</evidence>
<dbReference type="PROSITE" id="PS51915">
    <property type="entry name" value="ZAD"/>
    <property type="match status" value="1"/>
</dbReference>
<dbReference type="PROSITE" id="PS50157">
    <property type="entry name" value="ZINC_FINGER_C2H2_2"/>
    <property type="match status" value="5"/>
</dbReference>
<dbReference type="SUPFAM" id="SSF57716">
    <property type="entry name" value="Glucocorticoid receptor-like (DNA-binding domain)"/>
    <property type="match status" value="1"/>
</dbReference>
<dbReference type="Pfam" id="PF07776">
    <property type="entry name" value="zf-AD"/>
    <property type="match status" value="1"/>
</dbReference>
<feature type="binding site" evidence="11">
    <location>
        <position position="14"/>
    </location>
    <ligand>
        <name>Zn(2+)</name>
        <dbReference type="ChEBI" id="CHEBI:29105"/>
    </ligand>
</feature>
<dbReference type="GO" id="GO:0008270">
    <property type="term" value="F:zinc ion binding"/>
    <property type="evidence" value="ECO:0007669"/>
    <property type="project" value="UniProtKB-UniRule"/>
</dbReference>
<dbReference type="GO" id="GO:0000981">
    <property type="term" value="F:DNA-binding transcription factor activity, RNA polymerase II-specific"/>
    <property type="evidence" value="ECO:0007669"/>
    <property type="project" value="TreeGrafter"/>
</dbReference>
<feature type="binding site" evidence="11">
    <location>
        <position position="17"/>
    </location>
    <ligand>
        <name>Zn(2+)</name>
        <dbReference type="ChEBI" id="CHEBI:29105"/>
    </ligand>
</feature>
<dbReference type="SMART" id="SM00868">
    <property type="entry name" value="zf-AD"/>
    <property type="match status" value="1"/>
</dbReference>
<feature type="domain" description="ZAD" evidence="13">
    <location>
        <begin position="12"/>
        <end position="90"/>
    </location>
</feature>
<dbReference type="SUPFAM" id="SSF57667">
    <property type="entry name" value="beta-beta-alpha zinc fingers"/>
    <property type="match status" value="3"/>
</dbReference>
<evidence type="ECO:0000313" key="14">
    <source>
        <dbReference type="EMBL" id="CAH0390743.1"/>
    </source>
</evidence>
<evidence type="ECO:0000256" key="3">
    <source>
        <dbReference type="ARBA" id="ARBA00022737"/>
    </source>
</evidence>
<dbReference type="FunFam" id="3.30.160.60:FF:000450">
    <property type="entry name" value="PR domain zinc finger protein 14"/>
    <property type="match status" value="1"/>
</dbReference>
<feature type="domain" description="C2H2-type" evidence="12">
    <location>
        <begin position="329"/>
        <end position="356"/>
    </location>
</feature>
<dbReference type="PROSITE" id="PS00028">
    <property type="entry name" value="ZINC_FINGER_C2H2_1"/>
    <property type="match status" value="5"/>
</dbReference>
<dbReference type="Gene3D" id="3.40.1800.20">
    <property type="match status" value="1"/>
</dbReference>
<gene>
    <name evidence="14" type="ORF">BEMITA_LOCUS9439</name>
</gene>
<dbReference type="GO" id="GO:0000978">
    <property type="term" value="F:RNA polymerase II cis-regulatory region sequence-specific DNA binding"/>
    <property type="evidence" value="ECO:0007669"/>
    <property type="project" value="TreeGrafter"/>
</dbReference>
<keyword evidence="7" id="KW-0238">DNA-binding</keyword>
<feature type="domain" description="C2H2-type" evidence="12">
    <location>
        <begin position="301"/>
        <end position="328"/>
    </location>
</feature>
<feature type="domain" description="C2H2-type" evidence="12">
    <location>
        <begin position="212"/>
        <end position="239"/>
    </location>
</feature>
<name>A0A9P0F687_BEMTA</name>
<comment type="subcellular location">
    <subcellularLocation>
        <location evidence="1">Nucleus</location>
    </subcellularLocation>
</comment>
<evidence type="ECO:0000256" key="6">
    <source>
        <dbReference type="ARBA" id="ARBA00023015"/>
    </source>
</evidence>
<feature type="binding site" evidence="11">
    <location>
        <position position="63"/>
    </location>
    <ligand>
        <name>Zn(2+)</name>
        <dbReference type="ChEBI" id="CHEBI:29105"/>
    </ligand>
</feature>
<keyword evidence="9" id="KW-0539">Nucleus</keyword>
<evidence type="ECO:0000259" key="12">
    <source>
        <dbReference type="PROSITE" id="PS50157"/>
    </source>
</evidence>
<evidence type="ECO:0000256" key="9">
    <source>
        <dbReference type="ARBA" id="ARBA00023242"/>
    </source>
</evidence>
<dbReference type="Proteomes" id="UP001152759">
    <property type="component" value="Chromosome 5"/>
</dbReference>
<evidence type="ECO:0000256" key="7">
    <source>
        <dbReference type="ARBA" id="ARBA00023125"/>
    </source>
</evidence>
<feature type="domain" description="C2H2-type" evidence="12">
    <location>
        <begin position="268"/>
        <end position="296"/>
    </location>
</feature>
<dbReference type="Gene3D" id="3.30.160.60">
    <property type="entry name" value="Classic Zinc Finger"/>
    <property type="match status" value="4"/>
</dbReference>
<evidence type="ECO:0000256" key="2">
    <source>
        <dbReference type="ARBA" id="ARBA00022723"/>
    </source>
</evidence>
<keyword evidence="5 11" id="KW-0862">Zinc</keyword>
<dbReference type="SMART" id="SM00355">
    <property type="entry name" value="ZnF_C2H2"/>
    <property type="match status" value="6"/>
</dbReference>
<dbReference type="GO" id="GO:0005634">
    <property type="term" value="C:nucleus"/>
    <property type="evidence" value="ECO:0007669"/>
    <property type="project" value="UniProtKB-SubCell"/>
</dbReference>
<organism evidence="14 15">
    <name type="scientific">Bemisia tabaci</name>
    <name type="common">Sweetpotato whitefly</name>
    <name type="synonym">Aleurodes tabaci</name>
    <dbReference type="NCBI Taxonomy" id="7038"/>
    <lineage>
        <taxon>Eukaryota</taxon>
        <taxon>Metazoa</taxon>
        <taxon>Ecdysozoa</taxon>
        <taxon>Arthropoda</taxon>
        <taxon>Hexapoda</taxon>
        <taxon>Insecta</taxon>
        <taxon>Pterygota</taxon>
        <taxon>Neoptera</taxon>
        <taxon>Paraneoptera</taxon>
        <taxon>Hemiptera</taxon>
        <taxon>Sternorrhyncha</taxon>
        <taxon>Aleyrodoidea</taxon>
        <taxon>Aleyrodidae</taxon>
        <taxon>Aleyrodinae</taxon>
        <taxon>Bemisia</taxon>
    </lineage>
</organism>
<dbReference type="AlphaFoldDB" id="A0A9P0F687"/>
<dbReference type="PANTHER" id="PTHR19818">
    <property type="entry name" value="ZINC FINGER PROTEIN ZIC AND GLI"/>
    <property type="match status" value="1"/>
</dbReference>
<evidence type="ECO:0000256" key="5">
    <source>
        <dbReference type="ARBA" id="ARBA00022833"/>
    </source>
</evidence>
<dbReference type="InterPro" id="IPR012934">
    <property type="entry name" value="Znf_AD"/>
</dbReference>
<dbReference type="InterPro" id="IPR050329">
    <property type="entry name" value="GLI_C2H2-zinc-finger"/>
</dbReference>
<dbReference type="FunFam" id="3.30.160.60:FF:000100">
    <property type="entry name" value="Zinc finger 45-like"/>
    <property type="match status" value="2"/>
</dbReference>
<dbReference type="KEGG" id="btab:109039178"/>
<keyword evidence="4 10" id="KW-0863">Zinc-finger</keyword>
<keyword evidence="15" id="KW-1185">Reference proteome</keyword>
<dbReference type="EMBL" id="OU963866">
    <property type="protein sequence ID" value="CAH0390743.1"/>
    <property type="molecule type" value="Genomic_DNA"/>
</dbReference>
<keyword evidence="6" id="KW-0805">Transcription regulation</keyword>
<evidence type="ECO:0000313" key="15">
    <source>
        <dbReference type="Proteomes" id="UP001152759"/>
    </source>
</evidence>
<evidence type="ECO:0000259" key="13">
    <source>
        <dbReference type="PROSITE" id="PS51915"/>
    </source>
</evidence>
<keyword evidence="3" id="KW-0677">Repeat</keyword>
<sequence length="454" mass="51729">MNNQFSLSYSSNLCRLCGMRKSLVFDLYSPDSMQSGLLTKINTFLPKDVISLDVGDALPKLICSDCKMTIYHFSEFAQNVKKAQNILLDQMLQKKSRFTNTAKCHTTGVSTRSQQVVISVGSDLKILCEDCQTYLEVRELATLHLVTHGLGNVICSCRECGHRDEIGFFLQSNNDSILCPQCLFANLQTSTVNVYNDHSEPKVNKKDSKKVYTCDSCSKVFYHKGHLERHRLIHDGLRPYLCETCGCGFNQRSSLKTHLLSHNKQNPFTCDWCQQSFRFKISLQSHILNMHSSALPEKKSHECDQCKKQFATLHKLKRHYRCHSGERPYQCNVCNRSFSQKFNLNTHLKKHEAVDDFDETFTSDPILQNPPLSSYDPQPMMAEKCFINLDSGVINHQNYCLLPSDDCAQSNNPTGDIFDNYSDTYSLFVDQPQTSSQKLLPMFPSLNSNPEVSL</sequence>
<feature type="binding site" evidence="11">
    <location>
        <position position="66"/>
    </location>
    <ligand>
        <name>Zn(2+)</name>
        <dbReference type="ChEBI" id="CHEBI:29105"/>
    </ligand>
</feature>
<evidence type="ECO:0000256" key="4">
    <source>
        <dbReference type="ARBA" id="ARBA00022771"/>
    </source>
</evidence>
<evidence type="ECO:0000256" key="11">
    <source>
        <dbReference type="PROSITE-ProRule" id="PRU01263"/>
    </source>
</evidence>
<proteinExistence type="predicted"/>
<reference evidence="14" key="1">
    <citation type="submission" date="2021-12" db="EMBL/GenBank/DDBJ databases">
        <authorList>
            <person name="King R."/>
        </authorList>
    </citation>
    <scope>NUCLEOTIDE SEQUENCE</scope>
</reference>
<evidence type="ECO:0000256" key="10">
    <source>
        <dbReference type="PROSITE-ProRule" id="PRU00042"/>
    </source>
</evidence>